<proteinExistence type="inferred from homology"/>
<comment type="similarity">
    <text evidence="1">Belongs to the actin family.</text>
</comment>
<gene>
    <name evidence="2" type="ORF">ONB1V03_LOCUS3410</name>
</gene>
<dbReference type="Pfam" id="PF00022">
    <property type="entry name" value="Actin"/>
    <property type="match status" value="2"/>
</dbReference>
<name>A0A7R9LHZ8_9ACAR</name>
<organism evidence="2">
    <name type="scientific">Oppiella nova</name>
    <dbReference type="NCBI Taxonomy" id="334625"/>
    <lineage>
        <taxon>Eukaryota</taxon>
        <taxon>Metazoa</taxon>
        <taxon>Ecdysozoa</taxon>
        <taxon>Arthropoda</taxon>
        <taxon>Chelicerata</taxon>
        <taxon>Arachnida</taxon>
        <taxon>Acari</taxon>
        <taxon>Acariformes</taxon>
        <taxon>Sarcoptiformes</taxon>
        <taxon>Oribatida</taxon>
        <taxon>Brachypylina</taxon>
        <taxon>Oppioidea</taxon>
        <taxon>Oppiidae</taxon>
        <taxon>Oppiella</taxon>
    </lineage>
</organism>
<dbReference type="EMBL" id="OC915824">
    <property type="protein sequence ID" value="CAD7642094.1"/>
    <property type="molecule type" value="Genomic_DNA"/>
</dbReference>
<dbReference type="SMART" id="SM00268">
    <property type="entry name" value="ACTIN"/>
    <property type="match status" value="1"/>
</dbReference>
<dbReference type="InterPro" id="IPR004000">
    <property type="entry name" value="Actin"/>
</dbReference>
<dbReference type="FunFam" id="3.90.640.10:FF:000007">
    <property type="entry name" value="Actin like 7B"/>
    <property type="match status" value="1"/>
</dbReference>
<keyword evidence="3" id="KW-1185">Reference proteome</keyword>
<reference evidence="2" key="1">
    <citation type="submission" date="2020-11" db="EMBL/GenBank/DDBJ databases">
        <authorList>
            <person name="Tran Van P."/>
        </authorList>
    </citation>
    <scope>NUCLEOTIDE SEQUENCE</scope>
</reference>
<dbReference type="InterPro" id="IPR043129">
    <property type="entry name" value="ATPase_NBD"/>
</dbReference>
<dbReference type="Gene3D" id="3.30.420.40">
    <property type="match status" value="3"/>
</dbReference>
<protein>
    <submittedName>
        <fullName evidence="2">Uncharacterized protein</fullName>
    </submittedName>
</protein>
<dbReference type="SUPFAM" id="SSF53067">
    <property type="entry name" value="Actin-like ATPase domain"/>
    <property type="match status" value="2"/>
</dbReference>
<dbReference type="EMBL" id="CAJPVJ010000999">
    <property type="protein sequence ID" value="CAG2163846.1"/>
    <property type="molecule type" value="Genomic_DNA"/>
</dbReference>
<evidence type="ECO:0000313" key="2">
    <source>
        <dbReference type="EMBL" id="CAD7642094.1"/>
    </source>
</evidence>
<sequence length="320" mass="35754">MSDVKAVVVDNGSGSCKAGVAEHKDPSIVFPSCVGKRGDREYVGSDAQKRRGILALQYPIQRGHPVLMTDVALNPKANREKMAEIMFETFNIPALYVAIQGALALYSYGRLTGLALDCGDGLSQAVPVIDGYHVWDAVQRLEVGGRDLTDYLVRILTERGHYFNTQSERDVVREAKERLCYVELDYDRAMANPTPALDRDYELPDRQVFTVGADQRFRCPEVLFQPSLMGLASGARRGLLANVLSGGNTLYRGFARRLRRELMGLVGDASVGRMVRRPERQYSVWFDGSIVASQPEFLRNYISREQYAEFGPSAVHRTDH</sequence>
<dbReference type="Proteomes" id="UP000728032">
    <property type="component" value="Unassembled WGS sequence"/>
</dbReference>
<dbReference type="Gene3D" id="3.90.640.10">
    <property type="entry name" value="Actin, Chain A, domain 4"/>
    <property type="match status" value="1"/>
</dbReference>
<evidence type="ECO:0000313" key="3">
    <source>
        <dbReference type="Proteomes" id="UP000728032"/>
    </source>
</evidence>
<dbReference type="PANTHER" id="PTHR11937">
    <property type="entry name" value="ACTIN"/>
    <property type="match status" value="1"/>
</dbReference>
<evidence type="ECO:0000256" key="1">
    <source>
        <dbReference type="RuleBase" id="RU000487"/>
    </source>
</evidence>
<dbReference type="AlphaFoldDB" id="A0A7R9LHZ8"/>
<accession>A0A7R9LHZ8</accession>